<dbReference type="EMBL" id="JACCAA010000001">
    <property type="protein sequence ID" value="NYG57529.1"/>
    <property type="molecule type" value="Genomic_DNA"/>
</dbReference>
<keyword evidence="7" id="KW-0129">CBS domain</keyword>
<dbReference type="Pfam" id="PF01595">
    <property type="entry name" value="CNNM"/>
    <property type="match status" value="1"/>
</dbReference>
<evidence type="ECO:0000313" key="12">
    <source>
        <dbReference type="EMBL" id="NYG57529.1"/>
    </source>
</evidence>
<feature type="transmembrane region" description="Helical" evidence="9">
    <location>
        <begin position="55"/>
        <end position="77"/>
    </location>
</feature>
<proteinExistence type="predicted"/>
<dbReference type="InterPro" id="IPR051676">
    <property type="entry name" value="UPF0053_domain"/>
</dbReference>
<dbReference type="PANTHER" id="PTHR43099:SF5">
    <property type="entry name" value="HLYC_CORC FAMILY TRANSPORTER"/>
    <property type="match status" value="1"/>
</dbReference>
<dbReference type="PANTHER" id="PTHR43099">
    <property type="entry name" value="UPF0053 PROTEIN YRKA"/>
    <property type="match status" value="1"/>
</dbReference>
<feature type="domain" description="CBS" evidence="10">
    <location>
        <begin position="285"/>
        <end position="342"/>
    </location>
</feature>
<dbReference type="CDD" id="cd04590">
    <property type="entry name" value="CBS_pair_CorC_HlyC_assoc"/>
    <property type="match status" value="1"/>
</dbReference>
<comment type="caution">
    <text evidence="12">The sequence shown here is derived from an EMBL/GenBank/DDBJ whole genome shotgun (WGS) entry which is preliminary data.</text>
</comment>
<dbReference type="Gene3D" id="3.10.580.10">
    <property type="entry name" value="CBS-domain"/>
    <property type="match status" value="1"/>
</dbReference>
<dbReference type="RefSeq" id="WP_179500788.1">
    <property type="nucleotide sequence ID" value="NZ_JACCAA010000001.1"/>
</dbReference>
<name>A0A7Y9RYA5_9ACTN</name>
<keyword evidence="3 8" id="KW-0812">Transmembrane</keyword>
<comment type="subcellular location">
    <subcellularLocation>
        <location evidence="1">Cell membrane</location>
        <topology evidence="1">Multi-pass membrane protein</topology>
    </subcellularLocation>
</comment>
<evidence type="ECO:0000256" key="7">
    <source>
        <dbReference type="PROSITE-ProRule" id="PRU00703"/>
    </source>
</evidence>
<evidence type="ECO:0000256" key="8">
    <source>
        <dbReference type="PROSITE-ProRule" id="PRU01193"/>
    </source>
</evidence>
<sequence length="361" mass="39012">MSDWTAVIIALLLLGFNAFFVGAEFALVSARRTQIEPRAQAGSSMARTTLRAMENVSLVMAGAQLGITICSLGLGAVGEPAVAHMMEPGFHALGVPDDLVHPISFVIAMTIVVYLHVVLGEMVPKNIAIAGPEKAAILLGPPMMGIVTLLRPIIVGLNAVANLTLRLLRVEPKGEVSSTYTREEVAALVEESRGEGLIEAGEYDRLAGALGFTERTLESVLLPLDSLSTLPRGCTVIEVEDRCAHTGYSRFPVRGNDDELVGYLHIKDVLETDPERRERIIDDKWIRPFATVRPDDVLHDALENLQRKGAHMARVVDAEGRTLGLATMEDVLEELVGEIRDAAHNEDAGEASAQAFARRLG</sequence>
<keyword evidence="13" id="KW-1185">Reference proteome</keyword>
<feature type="transmembrane region" description="Helical" evidence="9">
    <location>
        <begin position="6"/>
        <end position="28"/>
    </location>
</feature>
<dbReference type="Proteomes" id="UP000540656">
    <property type="component" value="Unassembled WGS sequence"/>
</dbReference>
<dbReference type="Pfam" id="PF00571">
    <property type="entry name" value="CBS"/>
    <property type="match status" value="2"/>
</dbReference>
<dbReference type="PROSITE" id="PS51846">
    <property type="entry name" value="CNNM"/>
    <property type="match status" value="1"/>
</dbReference>
<evidence type="ECO:0000256" key="3">
    <source>
        <dbReference type="ARBA" id="ARBA00022692"/>
    </source>
</evidence>
<keyword evidence="4" id="KW-0677">Repeat</keyword>
<dbReference type="GO" id="GO:0005886">
    <property type="term" value="C:plasma membrane"/>
    <property type="evidence" value="ECO:0007669"/>
    <property type="project" value="UniProtKB-SubCell"/>
</dbReference>
<evidence type="ECO:0000256" key="1">
    <source>
        <dbReference type="ARBA" id="ARBA00004651"/>
    </source>
</evidence>
<dbReference type="PROSITE" id="PS51371">
    <property type="entry name" value="CBS"/>
    <property type="match status" value="2"/>
</dbReference>
<protein>
    <submittedName>
        <fullName evidence="12">CBS domain containing-hemolysin-like protein</fullName>
    </submittedName>
</protein>
<keyword evidence="2" id="KW-1003">Cell membrane</keyword>
<feature type="transmembrane region" description="Helical" evidence="9">
    <location>
        <begin position="103"/>
        <end position="123"/>
    </location>
</feature>
<evidence type="ECO:0000256" key="6">
    <source>
        <dbReference type="ARBA" id="ARBA00023136"/>
    </source>
</evidence>
<dbReference type="InterPro" id="IPR046342">
    <property type="entry name" value="CBS_dom_sf"/>
</dbReference>
<evidence type="ECO:0000259" key="11">
    <source>
        <dbReference type="PROSITE" id="PS51846"/>
    </source>
</evidence>
<evidence type="ECO:0000256" key="9">
    <source>
        <dbReference type="SAM" id="Phobius"/>
    </source>
</evidence>
<feature type="domain" description="CNNM transmembrane" evidence="11">
    <location>
        <begin position="1"/>
        <end position="202"/>
    </location>
</feature>
<reference evidence="12 13" key="1">
    <citation type="submission" date="2020-07" db="EMBL/GenBank/DDBJ databases">
        <title>Sequencing the genomes of 1000 actinobacteria strains.</title>
        <authorList>
            <person name="Klenk H.-P."/>
        </authorList>
    </citation>
    <scope>NUCLEOTIDE SEQUENCE [LARGE SCALE GENOMIC DNA]</scope>
    <source>
        <strain evidence="12 13">DSM 23819</strain>
    </source>
</reference>
<dbReference type="InterPro" id="IPR000644">
    <property type="entry name" value="CBS_dom"/>
</dbReference>
<dbReference type="InterPro" id="IPR002550">
    <property type="entry name" value="CNNM"/>
</dbReference>
<keyword evidence="5 8" id="KW-1133">Transmembrane helix</keyword>
<gene>
    <name evidence="12" type="ORF">BJ980_000452</name>
</gene>
<evidence type="ECO:0000313" key="13">
    <source>
        <dbReference type="Proteomes" id="UP000540656"/>
    </source>
</evidence>
<dbReference type="InterPro" id="IPR044751">
    <property type="entry name" value="Ion_transp-like_CBS"/>
</dbReference>
<organism evidence="12 13">
    <name type="scientific">Nocardioides daedukensis</name>
    <dbReference type="NCBI Taxonomy" id="634462"/>
    <lineage>
        <taxon>Bacteria</taxon>
        <taxon>Bacillati</taxon>
        <taxon>Actinomycetota</taxon>
        <taxon>Actinomycetes</taxon>
        <taxon>Propionibacteriales</taxon>
        <taxon>Nocardioidaceae</taxon>
        <taxon>Nocardioides</taxon>
    </lineage>
</organism>
<accession>A0A7Y9RYA5</accession>
<evidence type="ECO:0000259" key="10">
    <source>
        <dbReference type="PROSITE" id="PS51371"/>
    </source>
</evidence>
<dbReference type="AlphaFoldDB" id="A0A7Y9RYA5"/>
<dbReference type="SUPFAM" id="SSF54631">
    <property type="entry name" value="CBS-domain pair"/>
    <property type="match status" value="1"/>
</dbReference>
<keyword evidence="6 8" id="KW-0472">Membrane</keyword>
<evidence type="ECO:0000256" key="2">
    <source>
        <dbReference type="ARBA" id="ARBA00022475"/>
    </source>
</evidence>
<feature type="domain" description="CBS" evidence="10">
    <location>
        <begin position="221"/>
        <end position="279"/>
    </location>
</feature>
<evidence type="ECO:0000256" key="4">
    <source>
        <dbReference type="ARBA" id="ARBA00022737"/>
    </source>
</evidence>
<evidence type="ECO:0000256" key="5">
    <source>
        <dbReference type="ARBA" id="ARBA00022989"/>
    </source>
</evidence>